<evidence type="ECO:0000313" key="2">
    <source>
        <dbReference type="Proteomes" id="UP001163321"/>
    </source>
</evidence>
<evidence type="ECO:0000313" key="1">
    <source>
        <dbReference type="EMBL" id="KAI9916814.1"/>
    </source>
</evidence>
<accession>A0ACC0WDI5</accession>
<reference evidence="1 2" key="1">
    <citation type="journal article" date="2022" name="bioRxiv">
        <title>The genome of the oomycete Peronosclerospora sorghi, a cosmopolitan pathogen of maize and sorghum, is inflated with dispersed pseudogenes.</title>
        <authorList>
            <person name="Fletcher K."/>
            <person name="Martin F."/>
            <person name="Isakeit T."/>
            <person name="Cavanaugh K."/>
            <person name="Magill C."/>
            <person name="Michelmore R."/>
        </authorList>
    </citation>
    <scope>NUCLEOTIDE SEQUENCE [LARGE SCALE GENOMIC DNA]</scope>
    <source>
        <strain evidence="1">P6</strain>
    </source>
</reference>
<dbReference type="EMBL" id="CM047581">
    <property type="protein sequence ID" value="KAI9916814.1"/>
    <property type="molecule type" value="Genomic_DNA"/>
</dbReference>
<comment type="caution">
    <text evidence="1">The sequence shown here is derived from an EMBL/GenBank/DDBJ whole genome shotgun (WGS) entry which is preliminary data.</text>
</comment>
<organism evidence="1 2">
    <name type="scientific">Peronosclerospora sorghi</name>
    <dbReference type="NCBI Taxonomy" id="230839"/>
    <lineage>
        <taxon>Eukaryota</taxon>
        <taxon>Sar</taxon>
        <taxon>Stramenopiles</taxon>
        <taxon>Oomycota</taxon>
        <taxon>Peronosporomycetes</taxon>
        <taxon>Peronosporales</taxon>
        <taxon>Peronosporaceae</taxon>
        <taxon>Peronosclerospora</taxon>
    </lineage>
</organism>
<gene>
    <name evidence="1" type="ORF">PsorP6_016929</name>
</gene>
<dbReference type="Proteomes" id="UP001163321">
    <property type="component" value="Chromosome 2"/>
</dbReference>
<keyword evidence="2" id="KW-1185">Reference proteome</keyword>
<sequence length="255" mass="30294">MGGGGLRILPHKKWHVWRRENIERVYRDEREYEEKQRDVDAKRRKVEQERRAEQLLSTKGHHRQEHINFFATEAALASPGTNGYRRKNHVGGSDETLRKHGTLPWYAQAKDAKSEMSAEQEKKSKRELDEMDPLHYMRPKEEEGMRSSFMSREENGKRCRFRSKRDDGGLEDSDRRKYSARYERSSTSPTHEIQRCLSVASASDDTDHAFTKGIEHKSKNKHKQSRRERMIEALRRERDEREATERRRAEKLLCQ</sequence>
<proteinExistence type="predicted"/>
<protein>
    <submittedName>
        <fullName evidence="1">Uncharacterized protein</fullName>
    </submittedName>
</protein>
<name>A0ACC0WDI5_9STRA</name>